<keyword evidence="2 3" id="KW-0175">Coiled coil</keyword>
<dbReference type="Ensembl" id="ENSSRHT00000006424.1">
    <property type="protein sequence ID" value="ENSSRHP00000006204.1"/>
    <property type="gene ID" value="ENSSRHG00000003818.1"/>
</dbReference>
<dbReference type="PANTHER" id="PTHR19232:SF1">
    <property type="entry name" value="CEREBELLAR DEGENERATION-RELATED PROTEIN 2"/>
    <property type="match status" value="1"/>
</dbReference>
<feature type="coiled-coil region" evidence="3">
    <location>
        <begin position="136"/>
        <end position="163"/>
    </location>
</feature>
<evidence type="ECO:0000256" key="4">
    <source>
        <dbReference type="SAM" id="MobiDB-lite"/>
    </source>
</evidence>
<evidence type="ECO:0000256" key="2">
    <source>
        <dbReference type="ARBA" id="ARBA00023054"/>
    </source>
</evidence>
<reference evidence="6" key="1">
    <citation type="submission" date="2025-08" db="UniProtKB">
        <authorList>
            <consortium name="Ensembl"/>
        </authorList>
    </citation>
    <scope>IDENTIFICATION</scope>
</reference>
<evidence type="ECO:0000313" key="6">
    <source>
        <dbReference type="Ensembl" id="ENSSRHP00000006204.1"/>
    </source>
</evidence>
<evidence type="ECO:0000256" key="1">
    <source>
        <dbReference type="ARBA" id="ARBA00009019"/>
    </source>
</evidence>
<feature type="region of interest" description="Disordered" evidence="4">
    <location>
        <begin position="232"/>
        <end position="257"/>
    </location>
</feature>
<accession>A0A673FY67</accession>
<keyword evidence="7" id="KW-1185">Reference proteome</keyword>
<keyword evidence="5" id="KW-0732">Signal</keyword>
<name>A0A673FY67_9TELE</name>
<organism evidence="6 7">
    <name type="scientific">Sinocyclocheilus rhinocerous</name>
    <dbReference type="NCBI Taxonomy" id="307959"/>
    <lineage>
        <taxon>Eukaryota</taxon>
        <taxon>Metazoa</taxon>
        <taxon>Chordata</taxon>
        <taxon>Craniata</taxon>
        <taxon>Vertebrata</taxon>
        <taxon>Euteleostomi</taxon>
        <taxon>Actinopterygii</taxon>
        <taxon>Neopterygii</taxon>
        <taxon>Teleostei</taxon>
        <taxon>Ostariophysi</taxon>
        <taxon>Cypriniformes</taxon>
        <taxon>Cyprinidae</taxon>
        <taxon>Cyprininae</taxon>
        <taxon>Sinocyclocheilus</taxon>
    </lineage>
</organism>
<evidence type="ECO:0000313" key="7">
    <source>
        <dbReference type="Proteomes" id="UP000472270"/>
    </source>
</evidence>
<dbReference type="Proteomes" id="UP000472270">
    <property type="component" value="Unassembled WGS sequence"/>
</dbReference>
<protein>
    <submittedName>
        <fullName evidence="6">Uncharacterized protein</fullName>
    </submittedName>
</protein>
<feature type="chain" id="PRO_5025507407" evidence="5">
    <location>
        <begin position="29"/>
        <end position="295"/>
    </location>
</feature>
<evidence type="ECO:0000256" key="5">
    <source>
        <dbReference type="SAM" id="SignalP"/>
    </source>
</evidence>
<feature type="signal peptide" evidence="5">
    <location>
        <begin position="1"/>
        <end position="28"/>
    </location>
</feature>
<dbReference type="InterPro" id="IPR026079">
    <property type="entry name" value="CDR2"/>
</dbReference>
<sequence>MPTKSTLCLPFCLLRVCVFGTDLHLAQLQEIEVTLLPQTAPRIHHIFPHGTDLMLYGSEMSCSRSLCFTSSWRGLQCCLGGKFYGTVQYQFFLHMFCHNKQLLKKWLSRLMIQSSCKYLSSESLQEEKSWPVEKENSTLQHTLHNLEVQLAAERARRVEAEHETELTAQENSALEERLSLLKGARRRQAELEAKVEELWQLWRSESSAASLTDTLLPDSVFFAVGAGHEEEGADSLSHKAVQTPTAPAQRRKSQATTTTDTICLADELHQPEYKAVFKKIFTCIQKTENRAGLSQ</sequence>
<proteinExistence type="inferred from homology"/>
<reference evidence="6" key="2">
    <citation type="submission" date="2025-09" db="UniProtKB">
        <authorList>
            <consortium name="Ensembl"/>
        </authorList>
    </citation>
    <scope>IDENTIFICATION</scope>
</reference>
<dbReference type="AlphaFoldDB" id="A0A673FY67"/>
<dbReference type="PANTHER" id="PTHR19232">
    <property type="entry name" value="CENTROCORTIN FAMILY MEMBER"/>
    <property type="match status" value="1"/>
</dbReference>
<evidence type="ECO:0000256" key="3">
    <source>
        <dbReference type="SAM" id="Coils"/>
    </source>
</evidence>
<comment type="similarity">
    <text evidence="1">Belongs to the CDR2 family.</text>
</comment>